<dbReference type="Proteomes" id="UP000652219">
    <property type="component" value="Unassembled WGS sequence"/>
</dbReference>
<protein>
    <submittedName>
        <fullName evidence="2">Uncharacterized protein</fullName>
    </submittedName>
</protein>
<sequence length="165" mass="18370">MSIILILCYGLLPAPRDIPIPKGFRARCEARRRTTSARRPEAARANAGLERVGAWGGAREVGWEISIPRYSASSSMASRARDFHAHGDQGDDGSQSARRTLKQPGVWGNKEAEEKRRALRHCRSVLLHMCSTERPRTLGPELDVDTQTLAWAWNFPHADLPSTIT</sequence>
<organism evidence="2 3">
    <name type="scientific">Colletotrichum sojae</name>
    <dbReference type="NCBI Taxonomy" id="2175907"/>
    <lineage>
        <taxon>Eukaryota</taxon>
        <taxon>Fungi</taxon>
        <taxon>Dikarya</taxon>
        <taxon>Ascomycota</taxon>
        <taxon>Pezizomycotina</taxon>
        <taxon>Sordariomycetes</taxon>
        <taxon>Hypocreomycetidae</taxon>
        <taxon>Glomerellales</taxon>
        <taxon>Glomerellaceae</taxon>
        <taxon>Colletotrichum</taxon>
        <taxon>Colletotrichum orchidearum species complex</taxon>
    </lineage>
</organism>
<reference evidence="2 3" key="1">
    <citation type="journal article" date="2020" name="Phytopathology">
        <title>Genome Sequence Resources of Colletotrichum truncatum, C. plurivorum, C. musicola, and C. sojae: Four Species Pathogenic to Soybean (Glycine max).</title>
        <authorList>
            <person name="Rogerio F."/>
            <person name="Boufleur T.R."/>
            <person name="Ciampi-Guillardi M."/>
            <person name="Sukno S.A."/>
            <person name="Thon M.R."/>
            <person name="Massola Junior N.S."/>
            <person name="Baroncelli R."/>
        </authorList>
    </citation>
    <scope>NUCLEOTIDE SEQUENCE [LARGE SCALE GENOMIC DNA]</scope>
    <source>
        <strain evidence="2 3">LFN0009</strain>
    </source>
</reference>
<evidence type="ECO:0000256" key="1">
    <source>
        <dbReference type="SAM" id="MobiDB-lite"/>
    </source>
</evidence>
<comment type="caution">
    <text evidence="2">The sequence shown here is derived from an EMBL/GenBank/DDBJ whole genome shotgun (WGS) entry which is preliminary data.</text>
</comment>
<name>A0A8H6MIS5_9PEZI</name>
<evidence type="ECO:0000313" key="3">
    <source>
        <dbReference type="Proteomes" id="UP000652219"/>
    </source>
</evidence>
<gene>
    <name evidence="2" type="ORF">CSOJ01_15308</name>
</gene>
<dbReference type="AlphaFoldDB" id="A0A8H6MIS5"/>
<proteinExistence type="predicted"/>
<feature type="region of interest" description="Disordered" evidence="1">
    <location>
        <begin position="83"/>
        <end position="112"/>
    </location>
</feature>
<accession>A0A8H6MIS5</accession>
<keyword evidence="3" id="KW-1185">Reference proteome</keyword>
<dbReference type="EMBL" id="WIGN01000617">
    <property type="protein sequence ID" value="KAF6787056.1"/>
    <property type="molecule type" value="Genomic_DNA"/>
</dbReference>
<evidence type="ECO:0000313" key="2">
    <source>
        <dbReference type="EMBL" id="KAF6787056.1"/>
    </source>
</evidence>